<keyword evidence="1" id="KW-0378">Hydrolase</keyword>
<evidence type="ECO:0000313" key="4">
    <source>
        <dbReference type="EMBL" id="QGU33856.1"/>
    </source>
</evidence>
<dbReference type="OrthoDB" id="9811749at2"/>
<dbReference type="KEGG" id="ttp:E6P07_13250"/>
<dbReference type="Gene3D" id="3.60.40.10">
    <property type="entry name" value="PPM-type phosphatase domain"/>
    <property type="match status" value="1"/>
</dbReference>
<dbReference type="Pfam" id="PF07228">
    <property type="entry name" value="SpoIIE"/>
    <property type="match status" value="1"/>
</dbReference>
<dbReference type="SUPFAM" id="SSF52172">
    <property type="entry name" value="CheY-like"/>
    <property type="match status" value="1"/>
</dbReference>
<dbReference type="InterPro" id="IPR052016">
    <property type="entry name" value="Bact_Sigma-Reg"/>
</dbReference>
<dbReference type="SMART" id="SM00331">
    <property type="entry name" value="PP2C_SIG"/>
    <property type="match status" value="1"/>
</dbReference>
<reference evidence="4 5" key="1">
    <citation type="submission" date="2019-12" db="EMBL/GenBank/DDBJ databases">
        <title>The complete genome of the thermophilic, anoxygenic phototrophic gammaproteobacterium Thermochromatium tepidum.</title>
        <authorList>
            <person name="Sattley W.M."/>
            <person name="Swingley W.D."/>
            <person name="Burchell B.M."/>
            <person name="Gurbani S.A."/>
            <person name="Kujawa C.M."/>
            <person name="Nuccio D.A."/>
            <person name="Schladweiler J."/>
            <person name="Shaffer K.N."/>
            <person name="Stokes L.M."/>
            <person name="Touchman J.W."/>
            <person name="Blankenship R.E."/>
            <person name="Madigan M.T."/>
        </authorList>
    </citation>
    <scope>NUCLEOTIDE SEQUENCE [LARGE SCALE GENOMIC DNA]</scope>
    <source>
        <strain evidence="4 5">ATCC 43061</strain>
    </source>
</reference>
<dbReference type="InterPro" id="IPR036457">
    <property type="entry name" value="PPM-type-like_dom_sf"/>
</dbReference>
<dbReference type="RefSeq" id="WP_153976040.1">
    <property type="nucleotide sequence ID" value="NZ_CP039268.1"/>
</dbReference>
<proteinExistence type="predicted"/>
<sequence length="410" mass="45482">MNLAPPASMIAPVSCDPIAPMAGRGLALIVDDEASNRRLLGAMLAKEGFRTIEACNGREAVERFERERPDIIFMDLLMPEMDGLEATRQIKQRAGEDFVPVIFITALTDEQCLLRCIEAGGDDFLAKPFSLTRLKARVLAMERVRDLQRALAAKQRLLETFFDHDQEEKRLAERIWGQAIKRYNPHIPAIALVERPAALFNGDLILMGWLPDRGLRVLFGDFTGHGLAATVCALPVADAFHAMTAKGFDDLALLTEINHKLYHLLPTERFMAAYLVSISGRGDTLCWWNSGMPAAQLRTATDLIELHSHQLPLGILPKLQDPVMQCMGISADDRLLLMSDGLLEALDRQGRMFGEAGLHDLLQRWPPGTPILPELMRRFDAHCAGTAQTDDVAVVEIPLNIGLLHRQSGT</sequence>
<dbReference type="InterPro" id="IPR001932">
    <property type="entry name" value="PPM-type_phosphatase-like_dom"/>
</dbReference>
<dbReference type="Proteomes" id="UP000426424">
    <property type="component" value="Chromosome"/>
</dbReference>
<name>A0A6I6EF29_THETI</name>
<feature type="modified residue" description="4-aspartylphosphate" evidence="2">
    <location>
        <position position="75"/>
    </location>
</feature>
<dbReference type="GO" id="GO:0000160">
    <property type="term" value="P:phosphorelay signal transduction system"/>
    <property type="evidence" value="ECO:0007669"/>
    <property type="project" value="InterPro"/>
</dbReference>
<keyword evidence="2" id="KW-0597">Phosphoprotein</keyword>
<evidence type="ECO:0000256" key="1">
    <source>
        <dbReference type="ARBA" id="ARBA00022801"/>
    </source>
</evidence>
<evidence type="ECO:0000256" key="2">
    <source>
        <dbReference type="PROSITE-ProRule" id="PRU00169"/>
    </source>
</evidence>
<gene>
    <name evidence="4" type="ORF">E6P07_13250</name>
</gene>
<dbReference type="AlphaFoldDB" id="A0A6I6EF29"/>
<dbReference type="EMBL" id="CP039268">
    <property type="protein sequence ID" value="QGU33856.1"/>
    <property type="molecule type" value="Genomic_DNA"/>
</dbReference>
<dbReference type="SUPFAM" id="SSF81606">
    <property type="entry name" value="PP2C-like"/>
    <property type="match status" value="1"/>
</dbReference>
<dbReference type="SMART" id="SM00448">
    <property type="entry name" value="REC"/>
    <property type="match status" value="1"/>
</dbReference>
<dbReference type="GO" id="GO:0016791">
    <property type="term" value="F:phosphatase activity"/>
    <property type="evidence" value="ECO:0007669"/>
    <property type="project" value="TreeGrafter"/>
</dbReference>
<keyword evidence="5" id="KW-1185">Reference proteome</keyword>
<dbReference type="PANTHER" id="PTHR43156">
    <property type="entry name" value="STAGE II SPORULATION PROTEIN E-RELATED"/>
    <property type="match status" value="1"/>
</dbReference>
<accession>A0A6I6EF29</accession>
<protein>
    <submittedName>
        <fullName evidence="4">Response regulator</fullName>
    </submittedName>
</protein>
<dbReference type="InterPro" id="IPR001789">
    <property type="entry name" value="Sig_transdc_resp-reg_receiver"/>
</dbReference>
<dbReference type="Gene3D" id="3.40.50.2300">
    <property type="match status" value="1"/>
</dbReference>
<evidence type="ECO:0000313" key="5">
    <source>
        <dbReference type="Proteomes" id="UP000426424"/>
    </source>
</evidence>
<evidence type="ECO:0000259" key="3">
    <source>
        <dbReference type="PROSITE" id="PS50110"/>
    </source>
</evidence>
<feature type="domain" description="Response regulatory" evidence="3">
    <location>
        <begin position="26"/>
        <end position="142"/>
    </location>
</feature>
<dbReference type="InterPro" id="IPR011006">
    <property type="entry name" value="CheY-like_superfamily"/>
</dbReference>
<dbReference type="PROSITE" id="PS50110">
    <property type="entry name" value="RESPONSE_REGULATORY"/>
    <property type="match status" value="1"/>
</dbReference>
<organism evidence="4 5">
    <name type="scientific">Thermochromatium tepidum ATCC 43061</name>
    <dbReference type="NCBI Taxonomy" id="316276"/>
    <lineage>
        <taxon>Bacteria</taxon>
        <taxon>Pseudomonadati</taxon>
        <taxon>Pseudomonadota</taxon>
        <taxon>Gammaproteobacteria</taxon>
        <taxon>Chromatiales</taxon>
        <taxon>Chromatiaceae</taxon>
        <taxon>Thermochromatium</taxon>
    </lineage>
</organism>
<dbReference type="PANTHER" id="PTHR43156:SF2">
    <property type="entry name" value="STAGE II SPORULATION PROTEIN E"/>
    <property type="match status" value="1"/>
</dbReference>
<dbReference type="Pfam" id="PF00072">
    <property type="entry name" value="Response_reg"/>
    <property type="match status" value="1"/>
</dbReference>